<feature type="DNA-binding region" description="H-T-H motif" evidence="2">
    <location>
        <begin position="33"/>
        <end position="52"/>
    </location>
</feature>
<dbReference type="InterPro" id="IPR001647">
    <property type="entry name" value="HTH_TetR"/>
</dbReference>
<feature type="domain" description="HTH tetR-type" evidence="3">
    <location>
        <begin position="10"/>
        <end position="70"/>
    </location>
</feature>
<reference evidence="4 5" key="1">
    <citation type="submission" date="2019-11" db="EMBL/GenBank/DDBJ databases">
        <title>Whole genome sequence of Haloferax sp. MBLA0076.</title>
        <authorList>
            <person name="Seo M.-J."/>
            <person name="Cho E.-S."/>
        </authorList>
    </citation>
    <scope>NUCLEOTIDE SEQUENCE [LARGE SCALE GENOMIC DNA]</scope>
    <source>
        <strain evidence="4 5">MBLA0076</strain>
    </source>
</reference>
<dbReference type="Gene3D" id="1.10.10.60">
    <property type="entry name" value="Homeodomain-like"/>
    <property type="match status" value="1"/>
</dbReference>
<dbReference type="SUPFAM" id="SSF46689">
    <property type="entry name" value="Homeodomain-like"/>
    <property type="match status" value="1"/>
</dbReference>
<dbReference type="EMBL" id="WKJO01000002">
    <property type="protein sequence ID" value="MRX23345.1"/>
    <property type="molecule type" value="Genomic_DNA"/>
</dbReference>
<accession>A0A6A8GJS0</accession>
<dbReference type="Pfam" id="PF00440">
    <property type="entry name" value="TetR_N"/>
    <property type="match status" value="1"/>
</dbReference>
<dbReference type="PANTHER" id="PTHR43479">
    <property type="entry name" value="ACREF/ENVCD OPERON REPRESSOR-RELATED"/>
    <property type="match status" value="1"/>
</dbReference>
<proteinExistence type="predicted"/>
<dbReference type="AlphaFoldDB" id="A0A6A8GJS0"/>
<evidence type="ECO:0000313" key="4">
    <source>
        <dbReference type="EMBL" id="MRX23345.1"/>
    </source>
</evidence>
<dbReference type="InterPro" id="IPR036271">
    <property type="entry name" value="Tet_transcr_reg_TetR-rel_C_sf"/>
</dbReference>
<dbReference type="InterPro" id="IPR050624">
    <property type="entry name" value="HTH-type_Tx_Regulator"/>
</dbReference>
<keyword evidence="5" id="KW-1185">Reference proteome</keyword>
<dbReference type="InterPro" id="IPR009057">
    <property type="entry name" value="Homeodomain-like_sf"/>
</dbReference>
<protein>
    <submittedName>
        <fullName evidence="4">TetR family transcriptional regulator</fullName>
    </submittedName>
</protein>
<evidence type="ECO:0000259" key="3">
    <source>
        <dbReference type="PROSITE" id="PS50977"/>
    </source>
</evidence>
<evidence type="ECO:0000313" key="5">
    <source>
        <dbReference type="Proteomes" id="UP000439022"/>
    </source>
</evidence>
<name>A0A6A8GJS0_9EURY</name>
<dbReference type="PROSITE" id="PS50977">
    <property type="entry name" value="HTH_TETR_2"/>
    <property type="match status" value="1"/>
</dbReference>
<organism evidence="4 5">
    <name type="scientific">Haloferax litoreum</name>
    <dbReference type="NCBI Taxonomy" id="2666140"/>
    <lineage>
        <taxon>Archaea</taxon>
        <taxon>Methanobacteriati</taxon>
        <taxon>Methanobacteriota</taxon>
        <taxon>Stenosarchaea group</taxon>
        <taxon>Halobacteria</taxon>
        <taxon>Halobacteriales</taxon>
        <taxon>Haloferacaceae</taxon>
        <taxon>Haloferax</taxon>
    </lineage>
</organism>
<evidence type="ECO:0000256" key="1">
    <source>
        <dbReference type="ARBA" id="ARBA00023125"/>
    </source>
</evidence>
<sequence length="199" mass="22631">MPQFTDERRREVRAALLDAGYTHFVADGLDGTTITDLTDAAGIAAGTFYSFFDSKEALYVAVLRNESQKVYDDLREVLDVHRSDPETAIRRFLEISTDALVENPIFTRTITRDEREHLQSRLSEEELATTRADKRELLVPSLEAWQEQGHVVAGDPNVLASALLYISYLPLHRDDVGDEYYAAVRRTLFDWAVEMVTCE</sequence>
<dbReference type="RefSeq" id="WP_151164098.1">
    <property type="nucleotide sequence ID" value="NZ_WKJO01000002.1"/>
</dbReference>
<comment type="caution">
    <text evidence="4">The sequence shown here is derived from an EMBL/GenBank/DDBJ whole genome shotgun (WGS) entry which is preliminary data.</text>
</comment>
<dbReference type="Gene3D" id="1.10.357.10">
    <property type="entry name" value="Tetracycline Repressor, domain 2"/>
    <property type="match status" value="1"/>
</dbReference>
<dbReference type="SUPFAM" id="SSF48498">
    <property type="entry name" value="Tetracyclin repressor-like, C-terminal domain"/>
    <property type="match status" value="1"/>
</dbReference>
<dbReference type="InterPro" id="IPR023772">
    <property type="entry name" value="DNA-bd_HTH_TetR-type_CS"/>
</dbReference>
<dbReference type="GO" id="GO:0003677">
    <property type="term" value="F:DNA binding"/>
    <property type="evidence" value="ECO:0007669"/>
    <property type="project" value="UniProtKB-UniRule"/>
</dbReference>
<keyword evidence="1 2" id="KW-0238">DNA-binding</keyword>
<gene>
    <name evidence="4" type="ORF">GJR96_15440</name>
</gene>
<dbReference type="PANTHER" id="PTHR43479:SF11">
    <property type="entry name" value="ACREF_ENVCD OPERON REPRESSOR-RELATED"/>
    <property type="match status" value="1"/>
</dbReference>
<evidence type="ECO:0000256" key="2">
    <source>
        <dbReference type="PROSITE-ProRule" id="PRU00335"/>
    </source>
</evidence>
<dbReference type="Proteomes" id="UP000439022">
    <property type="component" value="Unassembled WGS sequence"/>
</dbReference>
<dbReference type="PROSITE" id="PS01081">
    <property type="entry name" value="HTH_TETR_1"/>
    <property type="match status" value="1"/>
</dbReference>